<dbReference type="PANTHER" id="PTHR33383">
    <property type="entry name" value="MEMBRANE PROTEIN INSERTION EFFICIENCY FACTOR-RELATED"/>
    <property type="match status" value="1"/>
</dbReference>
<dbReference type="Proteomes" id="UP000242792">
    <property type="component" value="Chromosome"/>
</dbReference>
<reference evidence="2 5" key="2">
    <citation type="submission" date="2017-03" db="EMBL/GenBank/DDBJ databases">
        <title>Rapid Whole Genome Sequencing of Comamonas kerstersii Causing Continuous ambulatory Peritoneal Dialysis-Associated Peritonitis.</title>
        <authorList>
            <person name="Zheng B."/>
        </authorList>
    </citation>
    <scope>NUCLEOTIDE SEQUENCE [LARGE SCALE GENOMIC DNA]</scope>
    <source>
        <strain evidence="2 5">8943</strain>
    </source>
</reference>
<name>A0A0W7YTI9_9BURK</name>
<comment type="similarity">
    <text evidence="1">Belongs to the UPF0161 family.</text>
</comment>
<dbReference type="InterPro" id="IPR002696">
    <property type="entry name" value="Membr_insert_effic_factor_YidD"/>
</dbReference>
<reference evidence="3 4" key="1">
    <citation type="submission" date="2015-12" db="EMBL/GenBank/DDBJ databases">
        <title>Complete genome sequence of a multi-drug resistant strain Acidovorax sp. 12322-1.</title>
        <authorList>
            <person name="Ming D."/>
            <person name="Wang M."/>
            <person name="Hu S."/>
            <person name="Zhou Y."/>
            <person name="Jiang T."/>
        </authorList>
    </citation>
    <scope>NUCLEOTIDE SEQUENCE [LARGE SCALE GENOMIC DNA]</scope>
    <source>
        <strain evidence="3 4">12322-1</strain>
    </source>
</reference>
<dbReference type="Pfam" id="PF01809">
    <property type="entry name" value="YidD"/>
    <property type="match status" value="1"/>
</dbReference>
<dbReference type="HAMAP" id="MF_00386">
    <property type="entry name" value="UPF0161_YidD"/>
    <property type="match status" value="1"/>
</dbReference>
<keyword evidence="1" id="KW-0472">Membrane</keyword>
<accession>A0A1V3TFX5</accession>
<dbReference type="GeneID" id="83038899"/>
<proteinExistence type="inferred from homology"/>
<dbReference type="PROSITE" id="PS51257">
    <property type="entry name" value="PROKAR_LIPOPROTEIN"/>
    <property type="match status" value="1"/>
</dbReference>
<evidence type="ECO:0000313" key="3">
    <source>
        <dbReference type="EMBL" id="KUF38376.1"/>
    </source>
</evidence>
<comment type="function">
    <text evidence="1">Could be involved in insertion of integral membrane proteins into the membrane.</text>
</comment>
<accession>A0A1V0BDL6</accession>
<dbReference type="Proteomes" id="UP000053300">
    <property type="component" value="Unassembled WGS sequence"/>
</dbReference>
<gene>
    <name evidence="3" type="ORF">AS359_11655</name>
    <name evidence="2" type="ORF">B5M06_06145</name>
</gene>
<comment type="subcellular location">
    <subcellularLocation>
        <location evidence="1">Cell membrane</location>
        <topology evidence="1">Peripheral membrane protein</topology>
        <orientation evidence="1">Cytoplasmic side</orientation>
    </subcellularLocation>
</comment>
<evidence type="ECO:0000313" key="4">
    <source>
        <dbReference type="Proteomes" id="UP000053300"/>
    </source>
</evidence>
<dbReference type="NCBIfam" id="TIGR00278">
    <property type="entry name" value="membrane protein insertion efficiency factor YidD"/>
    <property type="match status" value="1"/>
</dbReference>
<dbReference type="EMBL" id="CP020121">
    <property type="protein sequence ID" value="AQZ97904.1"/>
    <property type="molecule type" value="Genomic_DNA"/>
</dbReference>
<sequence length="90" mass="9877">MMKALLMAIVRGYRLLLSPWLGSACRFEPTCSVYSLQALERHGAAAGSYLTLRRLVRCHPWCDGGHDPVPEKAPKLFTALTSSSSPKKSS</sequence>
<dbReference type="OrthoDB" id="9801753at2"/>
<evidence type="ECO:0000256" key="1">
    <source>
        <dbReference type="HAMAP-Rule" id="MF_00386"/>
    </source>
</evidence>
<dbReference type="KEGG" id="cke:B5M06_06145"/>
<evidence type="ECO:0000313" key="5">
    <source>
        <dbReference type="Proteomes" id="UP000242792"/>
    </source>
</evidence>
<protein>
    <recommendedName>
        <fullName evidence="1">Putative membrane protein insertion efficiency factor</fullName>
    </recommendedName>
</protein>
<evidence type="ECO:0000313" key="2">
    <source>
        <dbReference type="EMBL" id="AQZ97904.1"/>
    </source>
</evidence>
<dbReference type="STRING" id="225992.B5M06_06145"/>
<keyword evidence="1" id="KW-1003">Cell membrane</keyword>
<keyword evidence="4" id="KW-1185">Reference proteome</keyword>
<dbReference type="GO" id="GO:0005886">
    <property type="term" value="C:plasma membrane"/>
    <property type="evidence" value="ECO:0007669"/>
    <property type="project" value="UniProtKB-SubCell"/>
</dbReference>
<dbReference type="EMBL" id="LPXH01000040">
    <property type="protein sequence ID" value="KUF38376.1"/>
    <property type="molecule type" value="Genomic_DNA"/>
</dbReference>
<dbReference type="RefSeq" id="WP_054065384.1">
    <property type="nucleotide sequence ID" value="NZ_CATYED010000006.1"/>
</dbReference>
<dbReference type="PANTHER" id="PTHR33383:SF1">
    <property type="entry name" value="MEMBRANE PROTEIN INSERTION EFFICIENCY FACTOR-RELATED"/>
    <property type="match status" value="1"/>
</dbReference>
<organism evidence="3 4">
    <name type="scientific">Comamonas kerstersii</name>
    <dbReference type="NCBI Taxonomy" id="225992"/>
    <lineage>
        <taxon>Bacteria</taxon>
        <taxon>Pseudomonadati</taxon>
        <taxon>Pseudomonadota</taxon>
        <taxon>Betaproteobacteria</taxon>
        <taxon>Burkholderiales</taxon>
        <taxon>Comamonadaceae</taxon>
        <taxon>Comamonas</taxon>
    </lineage>
</organism>
<dbReference type="SMART" id="SM01234">
    <property type="entry name" value="Haemolytic"/>
    <property type="match status" value="1"/>
</dbReference>
<dbReference type="AlphaFoldDB" id="A0A0W7YTI9"/>
<accession>A0A0W7YTI9</accession>